<dbReference type="Pfam" id="PF13671">
    <property type="entry name" value="AAA_33"/>
    <property type="match status" value="1"/>
</dbReference>
<comment type="caution">
    <text evidence="1">The sequence shown here is derived from an EMBL/GenBank/DDBJ whole genome shotgun (WGS) entry which is preliminary data.</text>
</comment>
<sequence length="171" mass="19057">MPTGTTDTTLVVLRGNSGSGKSTTARALRDRLGRGVAWVEQDYLRRILLREHDVAGGANIGLIDQTTRYALDHGYHVVLDGILDAGRYGAMLRGLHADHAGRSAFYYFDVPFDETVRRHATRPQRDAFGAEEMRGWYRERDLLGQVPETLVPAAATLAETVDRVLADLRHR</sequence>
<dbReference type="NCBIfam" id="NF005252">
    <property type="entry name" value="PRK06762.1-3"/>
    <property type="match status" value="1"/>
</dbReference>
<keyword evidence="2" id="KW-1185">Reference proteome</keyword>
<dbReference type="AlphaFoldDB" id="A0A8J3JK23"/>
<evidence type="ECO:0000313" key="1">
    <source>
        <dbReference type="EMBL" id="GID16353.1"/>
    </source>
</evidence>
<accession>A0A8J3JK23</accession>
<organism evidence="1 2">
    <name type="scientific">Actinocatenispora rupis</name>
    <dbReference type="NCBI Taxonomy" id="519421"/>
    <lineage>
        <taxon>Bacteria</taxon>
        <taxon>Bacillati</taxon>
        <taxon>Actinomycetota</taxon>
        <taxon>Actinomycetes</taxon>
        <taxon>Micromonosporales</taxon>
        <taxon>Micromonosporaceae</taxon>
        <taxon>Actinocatenispora</taxon>
    </lineage>
</organism>
<name>A0A8J3JK23_9ACTN</name>
<dbReference type="Proteomes" id="UP000612808">
    <property type="component" value="Unassembled WGS sequence"/>
</dbReference>
<protein>
    <recommendedName>
        <fullName evidence="3">AAA domain-containing protein</fullName>
    </recommendedName>
</protein>
<dbReference type="EMBL" id="BOMB01000057">
    <property type="protein sequence ID" value="GID16353.1"/>
    <property type="molecule type" value="Genomic_DNA"/>
</dbReference>
<evidence type="ECO:0000313" key="2">
    <source>
        <dbReference type="Proteomes" id="UP000612808"/>
    </source>
</evidence>
<proteinExistence type="predicted"/>
<evidence type="ECO:0008006" key="3">
    <source>
        <dbReference type="Google" id="ProtNLM"/>
    </source>
</evidence>
<dbReference type="SUPFAM" id="SSF52540">
    <property type="entry name" value="P-loop containing nucleoside triphosphate hydrolases"/>
    <property type="match status" value="1"/>
</dbReference>
<gene>
    <name evidence="1" type="ORF">Aru02nite_72420</name>
</gene>
<dbReference type="Gene3D" id="3.40.50.300">
    <property type="entry name" value="P-loop containing nucleotide triphosphate hydrolases"/>
    <property type="match status" value="1"/>
</dbReference>
<dbReference type="InterPro" id="IPR027417">
    <property type="entry name" value="P-loop_NTPase"/>
</dbReference>
<dbReference type="RefSeq" id="WP_275408797.1">
    <property type="nucleotide sequence ID" value="NZ_BAAAZM010000001.1"/>
</dbReference>
<reference evidence="1" key="1">
    <citation type="submission" date="2021-01" db="EMBL/GenBank/DDBJ databases">
        <title>Whole genome shotgun sequence of Actinocatenispora rupis NBRC 107355.</title>
        <authorList>
            <person name="Komaki H."/>
            <person name="Tamura T."/>
        </authorList>
    </citation>
    <scope>NUCLEOTIDE SEQUENCE</scope>
    <source>
        <strain evidence="1">NBRC 107355</strain>
    </source>
</reference>